<dbReference type="PANTHER" id="PTHR33751">
    <property type="entry name" value="CBB3-TYPE CYTOCHROME C OXIDASE SUBUNIT FIXP"/>
    <property type="match status" value="1"/>
</dbReference>
<keyword evidence="10" id="KW-1185">Reference proteome</keyword>
<dbReference type="InterPro" id="IPR036909">
    <property type="entry name" value="Cyt_c-like_dom_sf"/>
</dbReference>
<dbReference type="SUPFAM" id="SSF46626">
    <property type="entry name" value="Cytochrome c"/>
    <property type="match status" value="3"/>
</dbReference>
<evidence type="ECO:0000256" key="1">
    <source>
        <dbReference type="ARBA" id="ARBA00022448"/>
    </source>
</evidence>
<feature type="compositionally biased region" description="Gly residues" evidence="7">
    <location>
        <begin position="69"/>
        <end position="81"/>
    </location>
</feature>
<evidence type="ECO:0000256" key="5">
    <source>
        <dbReference type="ARBA" id="ARBA00023004"/>
    </source>
</evidence>
<dbReference type="InterPro" id="IPR008168">
    <property type="entry name" value="Cyt_C_IC"/>
</dbReference>
<dbReference type="PANTHER" id="PTHR33751:SF9">
    <property type="entry name" value="CYTOCHROME C4"/>
    <property type="match status" value="1"/>
</dbReference>
<dbReference type="PROSITE" id="PS51007">
    <property type="entry name" value="CYTC"/>
    <property type="match status" value="3"/>
</dbReference>
<name>A0ABZ0YWH3_9GAMM</name>
<feature type="domain" description="Cytochrome c" evidence="8">
    <location>
        <begin position="81"/>
        <end position="169"/>
    </location>
</feature>
<keyword evidence="4" id="KW-0249">Electron transport</keyword>
<evidence type="ECO:0000256" key="2">
    <source>
        <dbReference type="ARBA" id="ARBA00022617"/>
    </source>
</evidence>
<organism evidence="9 10">
    <name type="scientific">Guyparkeria halophila</name>
    <dbReference type="NCBI Taxonomy" id="47960"/>
    <lineage>
        <taxon>Bacteria</taxon>
        <taxon>Pseudomonadati</taxon>
        <taxon>Pseudomonadota</taxon>
        <taxon>Gammaproteobacteria</taxon>
        <taxon>Chromatiales</taxon>
        <taxon>Thioalkalibacteraceae</taxon>
        <taxon>Guyparkeria</taxon>
    </lineage>
</organism>
<evidence type="ECO:0000256" key="6">
    <source>
        <dbReference type="PROSITE-ProRule" id="PRU00433"/>
    </source>
</evidence>
<keyword evidence="2 6" id="KW-0349">Heme</keyword>
<proteinExistence type="predicted"/>
<feature type="domain" description="Cytochrome c" evidence="8">
    <location>
        <begin position="193"/>
        <end position="281"/>
    </location>
</feature>
<keyword evidence="3 6" id="KW-0479">Metal-binding</keyword>
<dbReference type="InterPro" id="IPR009056">
    <property type="entry name" value="Cyt_c-like_dom"/>
</dbReference>
<keyword evidence="1" id="KW-0813">Transport</keyword>
<evidence type="ECO:0000313" key="10">
    <source>
        <dbReference type="Proteomes" id="UP001327459"/>
    </source>
</evidence>
<evidence type="ECO:0000256" key="3">
    <source>
        <dbReference type="ARBA" id="ARBA00022723"/>
    </source>
</evidence>
<dbReference type="InterPro" id="IPR050597">
    <property type="entry name" value="Cytochrome_c_Oxidase_Subunit"/>
</dbReference>
<feature type="compositionally biased region" description="Basic and acidic residues" evidence="7">
    <location>
        <begin position="51"/>
        <end position="67"/>
    </location>
</feature>
<dbReference type="Gene3D" id="1.10.760.10">
    <property type="entry name" value="Cytochrome c-like domain"/>
    <property type="match status" value="3"/>
</dbReference>
<feature type="region of interest" description="Disordered" evidence="7">
    <location>
        <begin position="286"/>
        <end position="311"/>
    </location>
</feature>
<feature type="domain" description="Cytochrome c" evidence="8">
    <location>
        <begin position="318"/>
        <end position="400"/>
    </location>
</feature>
<dbReference type="Pfam" id="PF00034">
    <property type="entry name" value="Cytochrom_C"/>
    <property type="match status" value="3"/>
</dbReference>
<dbReference type="EMBL" id="CP140153">
    <property type="protein sequence ID" value="WQH16373.1"/>
    <property type="molecule type" value="Genomic_DNA"/>
</dbReference>
<dbReference type="PRINTS" id="PR00605">
    <property type="entry name" value="CYTCHROMECIC"/>
</dbReference>
<sequence>MAQHTPKVDPMSKLVGFVSALVLLAAVFYLVNALFNTAEENALEGQVVEKPASKEEETKTASADEKTQSGGGETSSGGSGGDIAAGKEKYASCAACHGADGKGQGGAFPVLTGIPADEAEKKLAAYRDGDQEYLKSVGLGDRYGTMAPNAANLSDEDIADLAAFIGDEFGGGAGGAADGGDSAGGNGGGAVDGDVAAGKQAYASCAACHGADGNGQGGAFPVLTEMDAADVQKKLTAYREGDQDYLKSVGLGGRYGTMAPNAANLSDEQIANLSVYIADEFGGTNGGGDAAGGDQAKSEGGDTAKEEKPAEPRIVSESVINRGAALYSSCAICHGAEGEGGELFNAPKLAGTGMDQTISLLKIYRKGQEMGPNSYAMIPQATNLTDDDITALGAYIAVMDEENEGAAAE</sequence>
<evidence type="ECO:0000259" key="8">
    <source>
        <dbReference type="PROSITE" id="PS51007"/>
    </source>
</evidence>
<reference evidence="9 10" key="1">
    <citation type="submission" date="2023-11" db="EMBL/GenBank/DDBJ databases">
        <title>MicrobeMod: A computational toolkit for identifying prokaryotic methylation and restriction-modification with nanopore sequencing.</title>
        <authorList>
            <person name="Crits-Christoph A."/>
            <person name="Kang S.C."/>
            <person name="Lee H."/>
            <person name="Ostrov N."/>
        </authorList>
    </citation>
    <scope>NUCLEOTIDE SEQUENCE [LARGE SCALE GENOMIC DNA]</scope>
    <source>
        <strain evidence="9 10">ATCC 49870</strain>
    </source>
</reference>
<feature type="region of interest" description="Disordered" evidence="7">
    <location>
        <begin position="46"/>
        <end position="81"/>
    </location>
</feature>
<feature type="compositionally biased region" description="Basic and acidic residues" evidence="7">
    <location>
        <begin position="296"/>
        <end position="311"/>
    </location>
</feature>
<evidence type="ECO:0000313" key="9">
    <source>
        <dbReference type="EMBL" id="WQH16373.1"/>
    </source>
</evidence>
<protein>
    <submittedName>
        <fullName evidence="9">C-type cytochrome</fullName>
    </submittedName>
</protein>
<gene>
    <name evidence="9" type="ORF">SR882_00315</name>
</gene>
<accession>A0ABZ0YWH3</accession>
<dbReference type="Proteomes" id="UP001327459">
    <property type="component" value="Chromosome"/>
</dbReference>
<evidence type="ECO:0000256" key="7">
    <source>
        <dbReference type="SAM" id="MobiDB-lite"/>
    </source>
</evidence>
<evidence type="ECO:0000256" key="4">
    <source>
        <dbReference type="ARBA" id="ARBA00022982"/>
    </source>
</evidence>
<dbReference type="RefSeq" id="WP_322521370.1">
    <property type="nucleotide sequence ID" value="NZ_CP140153.1"/>
</dbReference>
<keyword evidence="5 6" id="KW-0408">Iron</keyword>